<evidence type="ECO:0000256" key="1">
    <source>
        <dbReference type="SAM" id="Phobius"/>
    </source>
</evidence>
<dbReference type="PANTHER" id="PTHR35128:SF1">
    <property type="entry name" value="SECRETION-REGULATING GUANINE NUCLEOTIDE EXCHANGE FACTOR"/>
    <property type="match status" value="1"/>
</dbReference>
<protein>
    <recommendedName>
        <fullName evidence="4">Alpha/beta-hydrolase</fullName>
    </recommendedName>
</protein>
<dbReference type="EMBL" id="JALJOT010000002">
    <property type="protein sequence ID" value="KAK9917691.1"/>
    <property type="molecule type" value="Genomic_DNA"/>
</dbReference>
<evidence type="ECO:0008006" key="4">
    <source>
        <dbReference type="Google" id="ProtNLM"/>
    </source>
</evidence>
<organism evidence="2 3">
    <name type="scientific">Coccomyxa subellipsoidea</name>
    <dbReference type="NCBI Taxonomy" id="248742"/>
    <lineage>
        <taxon>Eukaryota</taxon>
        <taxon>Viridiplantae</taxon>
        <taxon>Chlorophyta</taxon>
        <taxon>core chlorophytes</taxon>
        <taxon>Trebouxiophyceae</taxon>
        <taxon>Trebouxiophyceae incertae sedis</taxon>
        <taxon>Coccomyxaceae</taxon>
        <taxon>Coccomyxa</taxon>
    </lineage>
</organism>
<keyword evidence="1" id="KW-1133">Transmembrane helix</keyword>
<keyword evidence="1" id="KW-0812">Transmembrane</keyword>
<reference evidence="2 3" key="1">
    <citation type="journal article" date="2024" name="Nat. Commun.">
        <title>Phylogenomics reveals the evolutionary origins of lichenization in chlorophyte algae.</title>
        <authorList>
            <person name="Puginier C."/>
            <person name="Libourel C."/>
            <person name="Otte J."/>
            <person name="Skaloud P."/>
            <person name="Haon M."/>
            <person name="Grisel S."/>
            <person name="Petersen M."/>
            <person name="Berrin J.G."/>
            <person name="Delaux P.M."/>
            <person name="Dal Grande F."/>
            <person name="Keller J."/>
        </authorList>
    </citation>
    <scope>NUCLEOTIDE SEQUENCE [LARGE SCALE GENOMIC DNA]</scope>
    <source>
        <strain evidence="2 3">SAG 216-7</strain>
    </source>
</reference>
<dbReference type="Proteomes" id="UP001491310">
    <property type="component" value="Unassembled WGS sequence"/>
</dbReference>
<feature type="transmembrane region" description="Helical" evidence="1">
    <location>
        <begin position="60"/>
        <end position="79"/>
    </location>
</feature>
<dbReference type="InterPro" id="IPR029058">
    <property type="entry name" value="AB_hydrolase_fold"/>
</dbReference>
<accession>A0ABR2Z1U5</accession>
<proteinExistence type="predicted"/>
<sequence length="445" mass="48786">MDLSSTSVKQCRTAAAFGRGSCQDFVWVRVRACAPANAAGQTSPQMQNERCTSLSQFSPTVAALVALLCAALLVALQALGDPELLSALMWGSASHDKNTLHPHGTAATFGVQDVSTVHMSDEKKEIDGTEVVYTRVDAPKAVLLLFHGCSHSAMDWGRNSATCPGCLGLPEEMAIVKTAVARSYVPIAFSSSDETNRCWDAQWLDKSLDIPNVKETFQKLAVRERWEKLPVYALGASSGASMVLFLAMRMPLDGIVPQIMSLPPHMLEAKPTDPAAGKSWTYPPVYFVHMELDRATAQRVTADINILKTKQGAWVTEKLIRPRPVTAQLFSGRVEGINENTAEAVYKALKAAELLNATDYLKEDPRLTSAKWLPALKALPGLAGISLVPETSPIYEELNLAWARHEIISDHLDEVLDWLDARRRDGSAKLLAPLKPRRVLRYLFL</sequence>
<keyword evidence="1" id="KW-0472">Membrane</keyword>
<dbReference type="SUPFAM" id="SSF53474">
    <property type="entry name" value="alpha/beta-Hydrolases"/>
    <property type="match status" value="1"/>
</dbReference>
<evidence type="ECO:0000313" key="3">
    <source>
        <dbReference type="Proteomes" id="UP001491310"/>
    </source>
</evidence>
<dbReference type="PANTHER" id="PTHR35128">
    <property type="entry name" value="SECRETION-REGULATING GUANINE NUCLEOTIDE EXCHANGE FACTOR"/>
    <property type="match status" value="1"/>
</dbReference>
<keyword evidence="3" id="KW-1185">Reference proteome</keyword>
<comment type="caution">
    <text evidence="2">The sequence shown here is derived from an EMBL/GenBank/DDBJ whole genome shotgun (WGS) entry which is preliminary data.</text>
</comment>
<dbReference type="Gene3D" id="3.40.50.1820">
    <property type="entry name" value="alpha/beta hydrolase"/>
    <property type="match status" value="1"/>
</dbReference>
<gene>
    <name evidence="2" type="ORF">WJX75_007223</name>
</gene>
<name>A0ABR2Z1U5_9CHLO</name>
<evidence type="ECO:0000313" key="2">
    <source>
        <dbReference type="EMBL" id="KAK9917691.1"/>
    </source>
</evidence>